<dbReference type="SUPFAM" id="SSF52374">
    <property type="entry name" value="Nucleotidylyl transferase"/>
    <property type="match status" value="1"/>
</dbReference>
<dbReference type="Gene3D" id="3.40.50.620">
    <property type="entry name" value="HUPs"/>
    <property type="match status" value="1"/>
</dbReference>
<keyword evidence="18" id="KW-1185">Reference proteome</keyword>
<dbReference type="GO" id="GO:0008531">
    <property type="term" value="F:riboflavin kinase activity"/>
    <property type="evidence" value="ECO:0007669"/>
    <property type="project" value="UniProtKB-UniRule"/>
</dbReference>
<dbReference type="GO" id="GO:0006747">
    <property type="term" value="P:FAD biosynthetic process"/>
    <property type="evidence" value="ECO:0007669"/>
    <property type="project" value="UniProtKB-UniRule"/>
</dbReference>
<dbReference type="Pfam" id="PF06574">
    <property type="entry name" value="FAD_syn"/>
    <property type="match status" value="1"/>
</dbReference>
<organism evidence="17 18">
    <name type="scientific">Paracidobacterium acidisoli</name>
    <dbReference type="NCBI Taxonomy" id="2303751"/>
    <lineage>
        <taxon>Bacteria</taxon>
        <taxon>Pseudomonadati</taxon>
        <taxon>Acidobacteriota</taxon>
        <taxon>Terriglobia</taxon>
        <taxon>Terriglobales</taxon>
        <taxon>Acidobacteriaceae</taxon>
        <taxon>Paracidobacterium</taxon>
    </lineage>
</organism>
<keyword evidence="4 15" id="KW-0285">Flavoprotein</keyword>
<dbReference type="UniPathway" id="UPA00277">
    <property type="reaction ID" value="UER00407"/>
</dbReference>
<protein>
    <recommendedName>
        <fullName evidence="15">Riboflavin biosynthesis protein</fullName>
    </recommendedName>
    <domain>
        <recommendedName>
            <fullName evidence="15">Riboflavin kinase</fullName>
            <ecNumber evidence="15">2.7.1.26</ecNumber>
        </recommendedName>
        <alternativeName>
            <fullName evidence="15">Flavokinase</fullName>
        </alternativeName>
    </domain>
    <domain>
        <recommendedName>
            <fullName evidence="15">FMN adenylyltransferase</fullName>
            <ecNumber evidence="15">2.7.7.2</ecNumber>
        </recommendedName>
        <alternativeName>
            <fullName evidence="15">FAD pyrophosphorylase</fullName>
        </alternativeName>
        <alternativeName>
            <fullName evidence="15">FAD synthase</fullName>
        </alternativeName>
    </domain>
</protein>
<evidence type="ECO:0000256" key="4">
    <source>
        <dbReference type="ARBA" id="ARBA00022630"/>
    </source>
</evidence>
<name>A0A372IJV2_9BACT</name>
<keyword evidence="7 15" id="KW-0548">Nucleotidyltransferase</keyword>
<dbReference type="SUPFAM" id="SSF82114">
    <property type="entry name" value="Riboflavin kinase-like"/>
    <property type="match status" value="1"/>
</dbReference>
<dbReference type="InterPro" id="IPR023468">
    <property type="entry name" value="Riboflavin_kinase"/>
</dbReference>
<evidence type="ECO:0000259" key="16">
    <source>
        <dbReference type="SMART" id="SM00904"/>
    </source>
</evidence>
<dbReference type="EMBL" id="QVQT01000007">
    <property type="protein sequence ID" value="RFU15158.1"/>
    <property type="molecule type" value="Genomic_DNA"/>
</dbReference>
<dbReference type="UniPathway" id="UPA00276">
    <property type="reaction ID" value="UER00406"/>
</dbReference>
<evidence type="ECO:0000256" key="13">
    <source>
        <dbReference type="ARBA" id="ARBA00047880"/>
    </source>
</evidence>
<keyword evidence="10 15" id="KW-0274">FAD</keyword>
<dbReference type="NCBIfam" id="TIGR00083">
    <property type="entry name" value="ribF"/>
    <property type="match status" value="1"/>
</dbReference>
<dbReference type="PANTHER" id="PTHR22749:SF6">
    <property type="entry name" value="RIBOFLAVIN KINASE"/>
    <property type="match status" value="1"/>
</dbReference>
<evidence type="ECO:0000256" key="9">
    <source>
        <dbReference type="ARBA" id="ARBA00022777"/>
    </source>
</evidence>
<dbReference type="InterPro" id="IPR002606">
    <property type="entry name" value="Riboflavin_kinase_bac"/>
</dbReference>
<dbReference type="AlphaFoldDB" id="A0A372IJV2"/>
<evidence type="ECO:0000256" key="15">
    <source>
        <dbReference type="PIRNR" id="PIRNR004491"/>
    </source>
</evidence>
<gene>
    <name evidence="17" type="primary">ribF</name>
    <name evidence="17" type="ORF">D0Y96_18665</name>
</gene>
<dbReference type="FunFam" id="3.40.50.620:FF:000021">
    <property type="entry name" value="Riboflavin biosynthesis protein"/>
    <property type="match status" value="1"/>
</dbReference>
<keyword evidence="9 15" id="KW-0418">Kinase</keyword>
<evidence type="ECO:0000256" key="1">
    <source>
        <dbReference type="ARBA" id="ARBA00002121"/>
    </source>
</evidence>
<dbReference type="GO" id="GO:0009231">
    <property type="term" value="P:riboflavin biosynthetic process"/>
    <property type="evidence" value="ECO:0007669"/>
    <property type="project" value="InterPro"/>
</dbReference>
<keyword evidence="11 15" id="KW-0067">ATP-binding</keyword>
<dbReference type="RefSeq" id="WP_117303031.1">
    <property type="nucleotide sequence ID" value="NZ_QVQT02000007.1"/>
</dbReference>
<evidence type="ECO:0000256" key="3">
    <source>
        <dbReference type="ARBA" id="ARBA00005201"/>
    </source>
</evidence>
<comment type="function">
    <text evidence="1">Catalyzes the phosphorylation of riboflavin to FMN followed by the adenylation of FMN to FAD.</text>
</comment>
<comment type="similarity">
    <text evidence="15">Belongs to the ribF family.</text>
</comment>
<feature type="domain" description="Riboflavin kinase" evidence="16">
    <location>
        <begin position="183"/>
        <end position="312"/>
    </location>
</feature>
<dbReference type="CDD" id="cd02064">
    <property type="entry name" value="FAD_synthetase_N"/>
    <property type="match status" value="1"/>
</dbReference>
<evidence type="ECO:0000256" key="2">
    <source>
        <dbReference type="ARBA" id="ARBA00004726"/>
    </source>
</evidence>
<accession>A0A372IJV2</accession>
<dbReference type="Gene3D" id="2.40.30.30">
    <property type="entry name" value="Riboflavin kinase-like"/>
    <property type="match status" value="1"/>
</dbReference>
<keyword evidence="12" id="KW-0511">Multifunctional enzyme</keyword>
<keyword evidence="6 15" id="KW-0808">Transferase</keyword>
<evidence type="ECO:0000256" key="10">
    <source>
        <dbReference type="ARBA" id="ARBA00022827"/>
    </source>
</evidence>
<keyword evidence="8 15" id="KW-0547">Nucleotide-binding</keyword>
<dbReference type="InterPro" id="IPR023465">
    <property type="entry name" value="Riboflavin_kinase_dom_sf"/>
</dbReference>
<dbReference type="SMART" id="SM00904">
    <property type="entry name" value="Flavokinase"/>
    <property type="match status" value="1"/>
</dbReference>
<dbReference type="PANTHER" id="PTHR22749">
    <property type="entry name" value="RIBOFLAVIN KINASE/FMN ADENYLYLTRANSFERASE"/>
    <property type="match status" value="1"/>
</dbReference>
<dbReference type="OrthoDB" id="9803667at2"/>
<dbReference type="Proteomes" id="UP000264702">
    <property type="component" value="Unassembled WGS sequence"/>
</dbReference>
<evidence type="ECO:0000256" key="7">
    <source>
        <dbReference type="ARBA" id="ARBA00022695"/>
    </source>
</evidence>
<dbReference type="Pfam" id="PF01687">
    <property type="entry name" value="Flavokinase"/>
    <property type="match status" value="1"/>
</dbReference>
<dbReference type="InterPro" id="IPR004821">
    <property type="entry name" value="Cyt_trans-like"/>
</dbReference>
<dbReference type="InterPro" id="IPR014729">
    <property type="entry name" value="Rossmann-like_a/b/a_fold"/>
</dbReference>
<dbReference type="GO" id="GO:0009398">
    <property type="term" value="P:FMN biosynthetic process"/>
    <property type="evidence" value="ECO:0007669"/>
    <property type="project" value="UniProtKB-UniRule"/>
</dbReference>
<comment type="pathway">
    <text evidence="2 15">Cofactor biosynthesis; FAD biosynthesis; FAD from FMN: step 1/1.</text>
</comment>
<reference evidence="17 18" key="1">
    <citation type="submission" date="2018-08" db="EMBL/GenBank/DDBJ databases">
        <title>Acidipila sp. 4G-K13, an acidobacterium isolated from forest soil.</title>
        <authorList>
            <person name="Gao Z.-H."/>
            <person name="Qiu L.-H."/>
        </authorList>
    </citation>
    <scope>NUCLEOTIDE SEQUENCE [LARGE SCALE GENOMIC DNA]</scope>
    <source>
        <strain evidence="17 18">4G-K13</strain>
    </source>
</reference>
<evidence type="ECO:0000256" key="14">
    <source>
        <dbReference type="ARBA" id="ARBA00049494"/>
    </source>
</evidence>
<evidence type="ECO:0000256" key="6">
    <source>
        <dbReference type="ARBA" id="ARBA00022679"/>
    </source>
</evidence>
<comment type="pathway">
    <text evidence="3 15">Cofactor biosynthesis; FMN biosynthesis; FMN from riboflavin (ATP route): step 1/1.</text>
</comment>
<dbReference type="EC" id="2.7.7.2" evidence="15"/>
<comment type="catalytic activity">
    <reaction evidence="13 15">
        <text>riboflavin + ATP = FMN + ADP + H(+)</text>
        <dbReference type="Rhea" id="RHEA:14357"/>
        <dbReference type="ChEBI" id="CHEBI:15378"/>
        <dbReference type="ChEBI" id="CHEBI:30616"/>
        <dbReference type="ChEBI" id="CHEBI:57986"/>
        <dbReference type="ChEBI" id="CHEBI:58210"/>
        <dbReference type="ChEBI" id="CHEBI:456216"/>
        <dbReference type="EC" id="2.7.1.26"/>
    </reaction>
</comment>
<dbReference type="InterPro" id="IPR015865">
    <property type="entry name" value="Riboflavin_kinase_bac/euk"/>
</dbReference>
<evidence type="ECO:0000313" key="17">
    <source>
        <dbReference type="EMBL" id="RFU15158.1"/>
    </source>
</evidence>
<evidence type="ECO:0000256" key="11">
    <source>
        <dbReference type="ARBA" id="ARBA00022840"/>
    </source>
</evidence>
<dbReference type="GO" id="GO:0003919">
    <property type="term" value="F:FMN adenylyltransferase activity"/>
    <property type="evidence" value="ECO:0007669"/>
    <property type="project" value="UniProtKB-UniRule"/>
</dbReference>
<evidence type="ECO:0000256" key="12">
    <source>
        <dbReference type="ARBA" id="ARBA00023268"/>
    </source>
</evidence>
<dbReference type="EC" id="2.7.1.26" evidence="15"/>
<dbReference type="GO" id="GO:0005524">
    <property type="term" value="F:ATP binding"/>
    <property type="evidence" value="ECO:0007669"/>
    <property type="project" value="UniProtKB-UniRule"/>
</dbReference>
<comment type="caution">
    <text evidence="17">The sequence shown here is derived from an EMBL/GenBank/DDBJ whole genome shotgun (WGS) entry which is preliminary data.</text>
</comment>
<evidence type="ECO:0000313" key="18">
    <source>
        <dbReference type="Proteomes" id="UP000264702"/>
    </source>
</evidence>
<evidence type="ECO:0000256" key="5">
    <source>
        <dbReference type="ARBA" id="ARBA00022643"/>
    </source>
</evidence>
<dbReference type="PIRSF" id="PIRSF004491">
    <property type="entry name" value="FAD_Synth"/>
    <property type="match status" value="1"/>
</dbReference>
<proteinExistence type="inferred from homology"/>
<dbReference type="NCBIfam" id="TIGR00125">
    <property type="entry name" value="cyt_tran_rel"/>
    <property type="match status" value="1"/>
</dbReference>
<comment type="catalytic activity">
    <reaction evidence="14 15">
        <text>FMN + ATP + H(+) = FAD + diphosphate</text>
        <dbReference type="Rhea" id="RHEA:17237"/>
        <dbReference type="ChEBI" id="CHEBI:15378"/>
        <dbReference type="ChEBI" id="CHEBI:30616"/>
        <dbReference type="ChEBI" id="CHEBI:33019"/>
        <dbReference type="ChEBI" id="CHEBI:57692"/>
        <dbReference type="ChEBI" id="CHEBI:58210"/>
        <dbReference type="EC" id="2.7.7.2"/>
    </reaction>
</comment>
<sequence length="317" mass="34642">MNVYRSIGDLPAPLDRSVVAIGNFDGVHRGHQMIIQRVRERARELQAVSLAVTFDPHPVAVLHPEYAPKLITPMAQRLALLAETGLDAALVLPFTHEFSRLSADDFARGILRDALHAAEVHEGDNFRFGHGATAGLAELKELGQQLGFAVVAHGALRIRGIDLSSSQIRRIIADGRLALARALLGRPFSVRSTPAHGRGIGSKLTVPTINLAPYADLLPPNGVYVTRMKIGTGAAARVFNAVTNAGVRPTFGEESFAVESYLLNFEAVDLSEQTPLELCFLARIREERRFPSPEALKAQILRDVAWAQHYFRRAGLI</sequence>
<evidence type="ECO:0000256" key="8">
    <source>
        <dbReference type="ARBA" id="ARBA00022741"/>
    </source>
</evidence>
<dbReference type="InterPro" id="IPR015864">
    <property type="entry name" value="FAD_synthase"/>
</dbReference>
<keyword evidence="5 15" id="KW-0288">FMN</keyword>